<feature type="transmembrane region" description="Helical" evidence="6">
    <location>
        <begin position="29"/>
        <end position="49"/>
    </location>
</feature>
<dbReference type="AlphaFoldDB" id="A0A453T6H3"/>
<protein>
    <recommendedName>
        <fullName evidence="7">Major facilitator superfamily (MFS) profile domain-containing protein</fullName>
    </recommendedName>
</protein>
<organism evidence="8 9">
    <name type="scientific">Aegilops tauschii subsp. strangulata</name>
    <name type="common">Goatgrass</name>
    <dbReference type="NCBI Taxonomy" id="200361"/>
    <lineage>
        <taxon>Eukaryota</taxon>
        <taxon>Viridiplantae</taxon>
        <taxon>Streptophyta</taxon>
        <taxon>Embryophyta</taxon>
        <taxon>Tracheophyta</taxon>
        <taxon>Spermatophyta</taxon>
        <taxon>Magnoliopsida</taxon>
        <taxon>Liliopsida</taxon>
        <taxon>Poales</taxon>
        <taxon>Poaceae</taxon>
        <taxon>BOP clade</taxon>
        <taxon>Pooideae</taxon>
        <taxon>Triticodae</taxon>
        <taxon>Triticeae</taxon>
        <taxon>Triticinae</taxon>
        <taxon>Aegilops</taxon>
    </lineage>
</organism>
<feature type="domain" description="Major facilitator superfamily (MFS) profile" evidence="7">
    <location>
        <begin position="1"/>
        <end position="146"/>
    </location>
</feature>
<dbReference type="PRINTS" id="PR00171">
    <property type="entry name" value="SUGRTRNSPORT"/>
</dbReference>
<evidence type="ECO:0000256" key="2">
    <source>
        <dbReference type="ARBA" id="ARBA00022448"/>
    </source>
</evidence>
<keyword evidence="3 6" id="KW-0812">Transmembrane</keyword>
<dbReference type="PROSITE" id="PS50850">
    <property type="entry name" value="MFS"/>
    <property type="match status" value="1"/>
</dbReference>
<dbReference type="EnsemblPlants" id="AET7Gv21264700.17">
    <property type="protein sequence ID" value="AET7Gv21264700.17"/>
    <property type="gene ID" value="AET7Gv21264700"/>
</dbReference>
<reference evidence="9" key="1">
    <citation type="journal article" date="2014" name="Science">
        <title>Ancient hybridizations among the ancestral genomes of bread wheat.</title>
        <authorList>
            <consortium name="International Wheat Genome Sequencing Consortium,"/>
            <person name="Marcussen T."/>
            <person name="Sandve S.R."/>
            <person name="Heier L."/>
            <person name="Spannagl M."/>
            <person name="Pfeifer M."/>
            <person name="Jakobsen K.S."/>
            <person name="Wulff B.B."/>
            <person name="Steuernagel B."/>
            <person name="Mayer K.F."/>
            <person name="Olsen O.A."/>
        </authorList>
    </citation>
    <scope>NUCLEOTIDE SEQUENCE [LARGE SCALE GENOMIC DNA]</scope>
    <source>
        <strain evidence="9">cv. AL8/78</strain>
    </source>
</reference>
<dbReference type="InterPro" id="IPR020846">
    <property type="entry name" value="MFS_dom"/>
</dbReference>
<reference evidence="9" key="2">
    <citation type="journal article" date="2017" name="Nat. Plants">
        <title>The Aegilops tauschii genome reveals multiple impacts of transposons.</title>
        <authorList>
            <person name="Zhao G."/>
            <person name="Zou C."/>
            <person name="Li K."/>
            <person name="Wang K."/>
            <person name="Li T."/>
            <person name="Gao L."/>
            <person name="Zhang X."/>
            <person name="Wang H."/>
            <person name="Yang Z."/>
            <person name="Liu X."/>
            <person name="Jiang W."/>
            <person name="Mao L."/>
            <person name="Kong X."/>
            <person name="Jiao Y."/>
            <person name="Jia J."/>
        </authorList>
    </citation>
    <scope>NUCLEOTIDE SEQUENCE [LARGE SCALE GENOMIC DNA]</scope>
    <source>
        <strain evidence="9">cv. AL8/78</strain>
    </source>
</reference>
<dbReference type="Gene3D" id="1.20.1250.20">
    <property type="entry name" value="MFS general substrate transporter like domains"/>
    <property type="match status" value="1"/>
</dbReference>
<dbReference type="PANTHER" id="PTHR23503:SF8">
    <property type="entry name" value="FACILITATED GLUCOSE TRANSPORTER PROTEIN 1"/>
    <property type="match status" value="1"/>
</dbReference>
<dbReference type="InterPro" id="IPR005828">
    <property type="entry name" value="MFS_sugar_transport-like"/>
</dbReference>
<feature type="transmembrane region" description="Helical" evidence="6">
    <location>
        <begin position="61"/>
        <end position="80"/>
    </location>
</feature>
<keyword evidence="4 6" id="KW-1133">Transmembrane helix</keyword>
<comment type="subcellular location">
    <subcellularLocation>
        <location evidence="1">Membrane</location>
        <topology evidence="1">Multi-pass membrane protein</topology>
    </subcellularLocation>
</comment>
<dbReference type="GO" id="GO:0015149">
    <property type="term" value="F:hexose transmembrane transporter activity"/>
    <property type="evidence" value="ECO:0007669"/>
    <property type="project" value="TreeGrafter"/>
</dbReference>
<evidence type="ECO:0000259" key="7">
    <source>
        <dbReference type="PROSITE" id="PS50850"/>
    </source>
</evidence>
<name>A0A453T6H3_AEGTS</name>
<reference evidence="8" key="4">
    <citation type="submission" date="2019-03" db="UniProtKB">
        <authorList>
            <consortium name="EnsemblPlants"/>
        </authorList>
    </citation>
    <scope>IDENTIFICATION</scope>
</reference>
<dbReference type="GO" id="GO:0016020">
    <property type="term" value="C:membrane"/>
    <property type="evidence" value="ECO:0007669"/>
    <property type="project" value="UniProtKB-SubCell"/>
</dbReference>
<evidence type="ECO:0000256" key="4">
    <source>
        <dbReference type="ARBA" id="ARBA00022989"/>
    </source>
</evidence>
<keyword evidence="2" id="KW-0813">Transport</keyword>
<evidence type="ECO:0000256" key="5">
    <source>
        <dbReference type="ARBA" id="ARBA00023136"/>
    </source>
</evidence>
<dbReference type="InterPro" id="IPR003663">
    <property type="entry name" value="Sugar/inositol_transpt"/>
</dbReference>
<evidence type="ECO:0000256" key="3">
    <source>
        <dbReference type="ARBA" id="ARBA00022692"/>
    </source>
</evidence>
<reference evidence="8" key="3">
    <citation type="journal article" date="2017" name="Nature">
        <title>Genome sequence of the progenitor of the wheat D genome Aegilops tauschii.</title>
        <authorList>
            <person name="Luo M.C."/>
            <person name="Gu Y.Q."/>
            <person name="Puiu D."/>
            <person name="Wang H."/>
            <person name="Twardziok S.O."/>
            <person name="Deal K.R."/>
            <person name="Huo N."/>
            <person name="Zhu T."/>
            <person name="Wang L."/>
            <person name="Wang Y."/>
            <person name="McGuire P.E."/>
            <person name="Liu S."/>
            <person name="Long H."/>
            <person name="Ramasamy R.K."/>
            <person name="Rodriguez J.C."/>
            <person name="Van S.L."/>
            <person name="Yuan L."/>
            <person name="Wang Z."/>
            <person name="Xia Z."/>
            <person name="Xiao L."/>
            <person name="Anderson O.D."/>
            <person name="Ouyang S."/>
            <person name="Liang Y."/>
            <person name="Zimin A.V."/>
            <person name="Pertea G."/>
            <person name="Qi P."/>
            <person name="Bennetzen J.L."/>
            <person name="Dai X."/>
            <person name="Dawson M.W."/>
            <person name="Muller H.G."/>
            <person name="Kugler K."/>
            <person name="Rivarola-Duarte L."/>
            <person name="Spannagl M."/>
            <person name="Mayer K.F.X."/>
            <person name="Lu F.H."/>
            <person name="Bevan M.W."/>
            <person name="Leroy P."/>
            <person name="Li P."/>
            <person name="You F.M."/>
            <person name="Sun Q."/>
            <person name="Liu Z."/>
            <person name="Lyons E."/>
            <person name="Wicker T."/>
            <person name="Salzberg S.L."/>
            <person name="Devos K.M."/>
            <person name="Dvorak J."/>
        </authorList>
    </citation>
    <scope>NUCLEOTIDE SEQUENCE [LARGE SCALE GENOMIC DNA]</scope>
    <source>
        <strain evidence="8">cv. AL8/78</strain>
    </source>
</reference>
<evidence type="ECO:0000313" key="8">
    <source>
        <dbReference type="EnsemblPlants" id="AET7Gv21264700.17"/>
    </source>
</evidence>
<dbReference type="InterPro" id="IPR045263">
    <property type="entry name" value="GLUT"/>
</dbReference>
<evidence type="ECO:0000256" key="6">
    <source>
        <dbReference type="SAM" id="Phobius"/>
    </source>
</evidence>
<proteinExistence type="predicted"/>
<keyword evidence="5 6" id="KW-0472">Membrane</keyword>
<evidence type="ECO:0000256" key="1">
    <source>
        <dbReference type="ARBA" id="ARBA00004141"/>
    </source>
</evidence>
<dbReference type="PANTHER" id="PTHR23503">
    <property type="entry name" value="SOLUTE CARRIER FAMILY 2"/>
    <property type="match status" value="1"/>
</dbReference>
<dbReference type="Proteomes" id="UP000015105">
    <property type="component" value="Chromosome 7D"/>
</dbReference>
<sequence>SFLFGYHTGVVNEPLESISADLGFAGNTLAEGLVVSICLGGAFVGCLFSGSVADGIGRRRAFQLSTLPMIVGAALSALTNSLEGMLFGRLLVGAGMGLGPPVASLYITEVRIWYLCQCTIANSRYQHSSPMLTITCLLESRFLPPL</sequence>
<dbReference type="SUPFAM" id="SSF103473">
    <property type="entry name" value="MFS general substrate transporter"/>
    <property type="match status" value="1"/>
</dbReference>
<dbReference type="Pfam" id="PF00083">
    <property type="entry name" value="Sugar_tr"/>
    <property type="match status" value="1"/>
</dbReference>
<evidence type="ECO:0000313" key="9">
    <source>
        <dbReference type="Proteomes" id="UP000015105"/>
    </source>
</evidence>
<accession>A0A453T6H3</accession>
<reference evidence="8" key="5">
    <citation type="journal article" date="2021" name="G3 (Bethesda)">
        <title>Aegilops tauschii genome assembly Aet v5.0 features greater sequence contiguity and improved annotation.</title>
        <authorList>
            <person name="Wang L."/>
            <person name="Zhu T."/>
            <person name="Rodriguez J.C."/>
            <person name="Deal K.R."/>
            <person name="Dubcovsky J."/>
            <person name="McGuire P.E."/>
            <person name="Lux T."/>
            <person name="Spannagl M."/>
            <person name="Mayer K.F.X."/>
            <person name="Baldrich P."/>
            <person name="Meyers B.C."/>
            <person name="Huo N."/>
            <person name="Gu Y.Q."/>
            <person name="Zhou H."/>
            <person name="Devos K.M."/>
            <person name="Bennetzen J.L."/>
            <person name="Unver T."/>
            <person name="Budak H."/>
            <person name="Gulick P.J."/>
            <person name="Galiba G."/>
            <person name="Kalapos B."/>
            <person name="Nelson D.R."/>
            <person name="Li P."/>
            <person name="You F.M."/>
            <person name="Luo M.C."/>
            <person name="Dvorak J."/>
        </authorList>
    </citation>
    <scope>NUCLEOTIDE SEQUENCE [LARGE SCALE GENOMIC DNA]</scope>
    <source>
        <strain evidence="8">cv. AL8/78</strain>
    </source>
</reference>
<dbReference type="InterPro" id="IPR036259">
    <property type="entry name" value="MFS_trans_sf"/>
</dbReference>
<dbReference type="Gramene" id="AET7Gv21264700.17">
    <property type="protein sequence ID" value="AET7Gv21264700.17"/>
    <property type="gene ID" value="AET7Gv21264700"/>
</dbReference>
<keyword evidence="9" id="KW-1185">Reference proteome</keyword>